<comment type="caution">
    <text evidence="2">The sequence shown here is derived from an EMBL/GenBank/DDBJ whole genome shotgun (WGS) entry which is preliminary data.</text>
</comment>
<feature type="compositionally biased region" description="Polar residues" evidence="1">
    <location>
        <begin position="123"/>
        <end position="134"/>
    </location>
</feature>
<accession>A0AAV7UMA5</accession>
<name>A0AAV7UMA5_PLEWA</name>
<feature type="region of interest" description="Disordered" evidence="1">
    <location>
        <begin position="1"/>
        <end position="58"/>
    </location>
</feature>
<feature type="compositionally biased region" description="Basic and acidic residues" evidence="1">
    <location>
        <begin position="143"/>
        <end position="158"/>
    </location>
</feature>
<evidence type="ECO:0000313" key="2">
    <source>
        <dbReference type="EMBL" id="KAJ1190115.1"/>
    </source>
</evidence>
<feature type="region of interest" description="Disordered" evidence="1">
    <location>
        <begin position="92"/>
        <end position="111"/>
    </location>
</feature>
<dbReference type="AlphaFoldDB" id="A0AAV7UMA5"/>
<evidence type="ECO:0000256" key="1">
    <source>
        <dbReference type="SAM" id="MobiDB-lite"/>
    </source>
</evidence>
<feature type="compositionally biased region" description="Basic and acidic residues" evidence="1">
    <location>
        <begin position="17"/>
        <end position="26"/>
    </location>
</feature>
<evidence type="ECO:0000313" key="3">
    <source>
        <dbReference type="Proteomes" id="UP001066276"/>
    </source>
</evidence>
<dbReference type="Proteomes" id="UP001066276">
    <property type="component" value="Chromosome 3_1"/>
</dbReference>
<keyword evidence="3" id="KW-1185">Reference proteome</keyword>
<feature type="compositionally biased region" description="Basic and acidic residues" evidence="1">
    <location>
        <begin position="34"/>
        <end position="46"/>
    </location>
</feature>
<organism evidence="2 3">
    <name type="scientific">Pleurodeles waltl</name>
    <name type="common">Iberian ribbed newt</name>
    <dbReference type="NCBI Taxonomy" id="8319"/>
    <lineage>
        <taxon>Eukaryota</taxon>
        <taxon>Metazoa</taxon>
        <taxon>Chordata</taxon>
        <taxon>Craniata</taxon>
        <taxon>Vertebrata</taxon>
        <taxon>Euteleostomi</taxon>
        <taxon>Amphibia</taxon>
        <taxon>Batrachia</taxon>
        <taxon>Caudata</taxon>
        <taxon>Salamandroidea</taxon>
        <taxon>Salamandridae</taxon>
        <taxon>Pleurodelinae</taxon>
        <taxon>Pleurodeles</taxon>
    </lineage>
</organism>
<dbReference type="EMBL" id="JANPWB010000005">
    <property type="protein sequence ID" value="KAJ1190115.1"/>
    <property type="molecule type" value="Genomic_DNA"/>
</dbReference>
<sequence>MLKSLYGRSENCFWSPGDERGRQAEPREEEDGDWTNRGKEVQDPRHWKLGHAAKKTQDPRRWKLGRVAKKMFDLRRPYLRCAPKRRQITADYMSQTPGPSWPDQPCQEGKPCNRIAGEIQAQTGVATRNSSQCLGDTMKSLHGRSENCFRSPGGEKGKQAGPSEEEDSDRTRRDEEDAGPETLEAGTLAEGDAGPETLEAGDWT</sequence>
<gene>
    <name evidence="2" type="ORF">NDU88_006854</name>
</gene>
<feature type="region of interest" description="Disordered" evidence="1">
    <location>
        <begin position="123"/>
        <end position="204"/>
    </location>
</feature>
<proteinExistence type="predicted"/>
<protein>
    <submittedName>
        <fullName evidence="2">Uncharacterized protein</fullName>
    </submittedName>
</protein>
<reference evidence="2" key="1">
    <citation type="journal article" date="2022" name="bioRxiv">
        <title>Sequencing and chromosome-scale assembly of the giantPleurodeles waltlgenome.</title>
        <authorList>
            <person name="Brown T."/>
            <person name="Elewa A."/>
            <person name="Iarovenko S."/>
            <person name="Subramanian E."/>
            <person name="Araus A.J."/>
            <person name="Petzold A."/>
            <person name="Susuki M."/>
            <person name="Suzuki K.-i.T."/>
            <person name="Hayashi T."/>
            <person name="Toyoda A."/>
            <person name="Oliveira C."/>
            <person name="Osipova E."/>
            <person name="Leigh N.D."/>
            <person name="Simon A."/>
            <person name="Yun M.H."/>
        </authorList>
    </citation>
    <scope>NUCLEOTIDE SEQUENCE</scope>
    <source>
        <strain evidence="2">20211129_DDA</strain>
        <tissue evidence="2">Liver</tissue>
    </source>
</reference>